<feature type="domain" description="Secretin/TonB short N-terminal" evidence="17">
    <location>
        <begin position="78"/>
        <end position="135"/>
    </location>
</feature>
<keyword evidence="8" id="KW-0408">Iron</keyword>
<keyword evidence="11 14" id="KW-0472">Membrane</keyword>
<evidence type="ECO:0000313" key="18">
    <source>
        <dbReference type="EMBL" id="MBB2159786.1"/>
    </source>
</evidence>
<dbReference type="SUPFAM" id="SSF56935">
    <property type="entry name" value="Porins"/>
    <property type="match status" value="1"/>
</dbReference>
<dbReference type="GO" id="GO:0038023">
    <property type="term" value="F:signaling receptor activity"/>
    <property type="evidence" value="ECO:0007669"/>
    <property type="project" value="InterPro"/>
</dbReference>
<keyword evidence="5" id="KW-0410">Iron transport</keyword>
<dbReference type="GO" id="GO:0015891">
    <property type="term" value="P:siderophore transport"/>
    <property type="evidence" value="ECO:0007669"/>
    <property type="project" value="InterPro"/>
</dbReference>
<evidence type="ECO:0000256" key="15">
    <source>
        <dbReference type="PROSITE-ProRule" id="PRU10144"/>
    </source>
</evidence>
<evidence type="ECO:0000256" key="3">
    <source>
        <dbReference type="ARBA" id="ARBA00022448"/>
    </source>
</evidence>
<evidence type="ECO:0000256" key="4">
    <source>
        <dbReference type="ARBA" id="ARBA00022452"/>
    </source>
</evidence>
<dbReference type="Proteomes" id="UP000589085">
    <property type="component" value="Unassembled WGS sequence"/>
</dbReference>
<dbReference type="CDD" id="cd01347">
    <property type="entry name" value="ligand_gated_channel"/>
    <property type="match status" value="1"/>
</dbReference>
<keyword evidence="10 16" id="KW-0798">TonB box</keyword>
<dbReference type="InterPro" id="IPR010105">
    <property type="entry name" value="TonB_sidphr_rcpt"/>
</dbReference>
<dbReference type="InterPro" id="IPR036942">
    <property type="entry name" value="Beta-barrel_TonB_sf"/>
</dbReference>
<dbReference type="GO" id="GO:0009279">
    <property type="term" value="C:cell outer membrane"/>
    <property type="evidence" value="ECO:0007669"/>
    <property type="project" value="UniProtKB-SubCell"/>
</dbReference>
<evidence type="ECO:0000256" key="16">
    <source>
        <dbReference type="RuleBase" id="RU003357"/>
    </source>
</evidence>
<dbReference type="InterPro" id="IPR011662">
    <property type="entry name" value="Secretin/TonB_short_N"/>
</dbReference>
<evidence type="ECO:0000256" key="6">
    <source>
        <dbReference type="ARBA" id="ARBA00022692"/>
    </source>
</evidence>
<comment type="similarity">
    <text evidence="2 14 16">Belongs to the TonB-dependent receptor family.</text>
</comment>
<keyword evidence="7" id="KW-0732">Signal</keyword>
<proteinExistence type="inferred from homology"/>
<dbReference type="InterPro" id="IPR039426">
    <property type="entry name" value="TonB-dep_rcpt-like"/>
</dbReference>
<evidence type="ECO:0000256" key="2">
    <source>
        <dbReference type="ARBA" id="ARBA00009810"/>
    </source>
</evidence>
<dbReference type="NCBIfam" id="TIGR01783">
    <property type="entry name" value="TonB-siderophor"/>
    <property type="match status" value="1"/>
</dbReference>
<evidence type="ECO:0000256" key="9">
    <source>
        <dbReference type="ARBA" id="ARBA00023065"/>
    </source>
</evidence>
<dbReference type="Gene3D" id="3.55.50.30">
    <property type="match status" value="1"/>
</dbReference>
<evidence type="ECO:0000256" key="14">
    <source>
        <dbReference type="PROSITE-ProRule" id="PRU01360"/>
    </source>
</evidence>
<dbReference type="GO" id="GO:0015344">
    <property type="term" value="F:siderophore uptake transmembrane transporter activity"/>
    <property type="evidence" value="ECO:0007669"/>
    <property type="project" value="TreeGrafter"/>
</dbReference>
<evidence type="ECO:0000256" key="8">
    <source>
        <dbReference type="ARBA" id="ARBA00023004"/>
    </source>
</evidence>
<keyword evidence="4 14" id="KW-1134">Transmembrane beta strand</keyword>
<gene>
    <name evidence="18" type="ORF">HLH48_06300</name>
</gene>
<evidence type="ECO:0000256" key="10">
    <source>
        <dbReference type="ARBA" id="ARBA00023077"/>
    </source>
</evidence>
<sequence length="817" mass="89024">MDLNVCLEREFGTIFAKKFSIAPIALLVATTTLTSLSVSKAVAQITVTPSKAGSSQAADPLISFKIPAGSLSGALTAFSVQAHAPLGSQAPILAGKTTAGLQGRFTSPDALAHLLLGSGLTYRMTVDHAYQIVPASSHITLGPVRVQGKADTLASFLDSANTANGTGYSADRVTIAGKLPLSVRQIPNSVSVVTQQRILDQNMVTVEDALRFTTGVTATPYGDGTAYFMSRGYTLDVQYDGMPVVSGIQYLPQFDMIMYDRAEVMRGPTGLLQGTGSGAGSVNLVRKHTEDEFAVRTGVQAGSWNNVRPYLDVNTPLNASHTLRARIVMAGQSTNSFVHEVYRSEGMLYGVVDYDLDPETRLTVSGAYQYNDNGPFDYGQSRYTNGKFLNVPRSAFFGSSWNDSPSHLGEGYINLTHSFSRNLIWSTSVIDRYLDSSGQYSYMGGGVSPVQNMSRYFEQSNLGRQNMIGADTNLHYRAWLAGREMDFVLGTNMYQVYARNLYGSGTVRTLNIFDAVLPRTSMPYTGGTDTITEQWGAYAQARLHPLKDVTLVLGGRVSSYWDSVRTILPTRSGTRGQPGVEGKLTPNAGILYDLTSQLTAYFSYSTIFTPQSELTASGSALPPATGRQYEVGLKGAFLSGALQASLAAFQLDTNDRAVNDPNNIRYYVSSGRARSRGVEAEMTGRLLPGWNVYAGYTWLETQYLSDPVYGNLSLQPEEPKHNFKFWSTYQIQDGFLKDLSFGAGLLVSSRTSRDYVVWQGGYALLDLQAGYKINPHLSTTLTVNNVTDKVYWARLPTNYYGIYGTPRSVMAAIRANF</sequence>
<organism evidence="18 19">
    <name type="scientific">Gluconacetobacter sacchari</name>
    <dbReference type="NCBI Taxonomy" id="92759"/>
    <lineage>
        <taxon>Bacteria</taxon>
        <taxon>Pseudomonadati</taxon>
        <taxon>Pseudomonadota</taxon>
        <taxon>Alphaproteobacteria</taxon>
        <taxon>Acetobacterales</taxon>
        <taxon>Acetobacteraceae</taxon>
        <taxon>Gluconacetobacter</taxon>
    </lineage>
</organism>
<evidence type="ECO:0000256" key="13">
    <source>
        <dbReference type="ARBA" id="ARBA00023237"/>
    </source>
</evidence>
<evidence type="ECO:0000256" key="5">
    <source>
        <dbReference type="ARBA" id="ARBA00022496"/>
    </source>
</evidence>
<feature type="short sequence motif" description="TonB C-terminal box" evidence="15">
    <location>
        <begin position="800"/>
        <end position="817"/>
    </location>
</feature>
<dbReference type="PANTHER" id="PTHR32552:SF74">
    <property type="entry name" value="HYDROXAMATE SIDEROPHORE RECEPTOR FHUE"/>
    <property type="match status" value="1"/>
</dbReference>
<dbReference type="InterPro" id="IPR000531">
    <property type="entry name" value="Beta-barrel_TonB"/>
</dbReference>
<evidence type="ECO:0000256" key="7">
    <source>
        <dbReference type="ARBA" id="ARBA00022729"/>
    </source>
</evidence>
<dbReference type="PROSITE" id="PS52016">
    <property type="entry name" value="TONB_DEPENDENT_REC_3"/>
    <property type="match status" value="1"/>
</dbReference>
<dbReference type="Pfam" id="PF07715">
    <property type="entry name" value="Plug"/>
    <property type="match status" value="1"/>
</dbReference>
<protein>
    <submittedName>
        <fullName evidence="18">TonB-dependent siderophore receptor</fullName>
    </submittedName>
</protein>
<dbReference type="InterPro" id="IPR012910">
    <property type="entry name" value="Plug_dom"/>
</dbReference>
<dbReference type="InterPro" id="IPR010917">
    <property type="entry name" value="TonB_rcpt_CS"/>
</dbReference>
<comment type="subcellular location">
    <subcellularLocation>
        <location evidence="1 14">Cell outer membrane</location>
        <topology evidence="1 14">Multi-pass membrane protein</topology>
    </subcellularLocation>
</comment>
<evidence type="ECO:0000256" key="11">
    <source>
        <dbReference type="ARBA" id="ARBA00023136"/>
    </source>
</evidence>
<dbReference type="PANTHER" id="PTHR32552">
    <property type="entry name" value="FERRICHROME IRON RECEPTOR-RELATED"/>
    <property type="match status" value="1"/>
</dbReference>
<name>A0A7W4IBE8_9PROT</name>
<dbReference type="EMBL" id="JABEQJ010000006">
    <property type="protein sequence ID" value="MBB2159786.1"/>
    <property type="molecule type" value="Genomic_DNA"/>
</dbReference>
<keyword evidence="6 14" id="KW-0812">Transmembrane</keyword>
<dbReference type="InterPro" id="IPR037066">
    <property type="entry name" value="Plug_dom_sf"/>
</dbReference>
<dbReference type="Gene3D" id="2.40.170.20">
    <property type="entry name" value="TonB-dependent receptor, beta-barrel domain"/>
    <property type="match status" value="1"/>
</dbReference>
<keyword evidence="12 18" id="KW-0675">Receptor</keyword>
<keyword evidence="3 14" id="KW-0813">Transport</keyword>
<reference evidence="18 19" key="1">
    <citation type="submission" date="2020-04" db="EMBL/GenBank/DDBJ databases">
        <title>Description of novel Gluconacetobacter.</title>
        <authorList>
            <person name="Sombolestani A."/>
        </authorList>
    </citation>
    <scope>NUCLEOTIDE SEQUENCE [LARGE SCALE GENOMIC DNA]</scope>
    <source>
        <strain evidence="18 19">LMG 19747</strain>
    </source>
</reference>
<dbReference type="RefSeq" id="WP_182996651.1">
    <property type="nucleotide sequence ID" value="NZ_JABEQJ010000006.1"/>
</dbReference>
<comment type="caution">
    <text evidence="18">The sequence shown here is derived from an EMBL/GenBank/DDBJ whole genome shotgun (WGS) entry which is preliminary data.</text>
</comment>
<dbReference type="AlphaFoldDB" id="A0A7W4IBE8"/>
<dbReference type="PROSITE" id="PS01156">
    <property type="entry name" value="TONB_DEPENDENT_REC_2"/>
    <property type="match status" value="1"/>
</dbReference>
<dbReference type="Gene3D" id="2.170.130.10">
    <property type="entry name" value="TonB-dependent receptor, plug domain"/>
    <property type="match status" value="1"/>
</dbReference>
<evidence type="ECO:0000313" key="19">
    <source>
        <dbReference type="Proteomes" id="UP000589085"/>
    </source>
</evidence>
<dbReference type="SMART" id="SM00965">
    <property type="entry name" value="STN"/>
    <property type="match status" value="1"/>
</dbReference>
<keyword evidence="9" id="KW-0406">Ion transport</keyword>
<evidence type="ECO:0000256" key="1">
    <source>
        <dbReference type="ARBA" id="ARBA00004571"/>
    </source>
</evidence>
<evidence type="ECO:0000256" key="12">
    <source>
        <dbReference type="ARBA" id="ARBA00023170"/>
    </source>
</evidence>
<accession>A0A7W4IBE8</accession>
<dbReference type="Pfam" id="PF00593">
    <property type="entry name" value="TonB_dep_Rec_b-barrel"/>
    <property type="match status" value="1"/>
</dbReference>
<evidence type="ECO:0000259" key="17">
    <source>
        <dbReference type="SMART" id="SM00965"/>
    </source>
</evidence>
<keyword evidence="13 14" id="KW-0998">Cell outer membrane</keyword>